<dbReference type="EMBL" id="AGNL01013287">
    <property type="protein sequence ID" value="EJK67344.1"/>
    <property type="molecule type" value="Genomic_DNA"/>
</dbReference>
<gene>
    <name evidence="2" type="ORF">THAOC_11638</name>
</gene>
<sequence>MSSRRSPPKAGRAKTAYQDHSCQKDTMGYLRALQGHGNLSSTWPGVESKQSPKAQSNLR</sequence>
<dbReference type="Proteomes" id="UP000266841">
    <property type="component" value="Unassembled WGS sequence"/>
</dbReference>
<evidence type="ECO:0000313" key="2">
    <source>
        <dbReference type="EMBL" id="EJK67344.1"/>
    </source>
</evidence>
<evidence type="ECO:0000256" key="1">
    <source>
        <dbReference type="SAM" id="MobiDB-lite"/>
    </source>
</evidence>
<proteinExistence type="predicted"/>
<name>K0SQQ9_THAOC</name>
<reference evidence="2 3" key="1">
    <citation type="journal article" date="2012" name="Genome Biol.">
        <title>Genome and low-iron response of an oceanic diatom adapted to chronic iron limitation.</title>
        <authorList>
            <person name="Lommer M."/>
            <person name="Specht M."/>
            <person name="Roy A.S."/>
            <person name="Kraemer L."/>
            <person name="Andreson R."/>
            <person name="Gutowska M.A."/>
            <person name="Wolf J."/>
            <person name="Bergner S.V."/>
            <person name="Schilhabel M.B."/>
            <person name="Klostermeier U.C."/>
            <person name="Beiko R.G."/>
            <person name="Rosenstiel P."/>
            <person name="Hippler M."/>
            <person name="Laroche J."/>
        </authorList>
    </citation>
    <scope>NUCLEOTIDE SEQUENCE [LARGE SCALE GENOMIC DNA]</scope>
    <source>
        <strain evidence="2 3">CCMP1005</strain>
    </source>
</reference>
<comment type="caution">
    <text evidence="2">The sequence shown here is derived from an EMBL/GenBank/DDBJ whole genome shotgun (WGS) entry which is preliminary data.</text>
</comment>
<protein>
    <submittedName>
        <fullName evidence="2">Uncharacterized protein</fullName>
    </submittedName>
</protein>
<feature type="non-terminal residue" evidence="2">
    <location>
        <position position="59"/>
    </location>
</feature>
<keyword evidence="3" id="KW-1185">Reference proteome</keyword>
<dbReference type="AlphaFoldDB" id="K0SQQ9"/>
<evidence type="ECO:0000313" key="3">
    <source>
        <dbReference type="Proteomes" id="UP000266841"/>
    </source>
</evidence>
<feature type="compositionally biased region" description="Polar residues" evidence="1">
    <location>
        <begin position="37"/>
        <end position="59"/>
    </location>
</feature>
<accession>K0SQQ9</accession>
<feature type="region of interest" description="Disordered" evidence="1">
    <location>
        <begin position="1"/>
        <end position="59"/>
    </location>
</feature>
<organism evidence="2 3">
    <name type="scientific">Thalassiosira oceanica</name>
    <name type="common">Marine diatom</name>
    <dbReference type="NCBI Taxonomy" id="159749"/>
    <lineage>
        <taxon>Eukaryota</taxon>
        <taxon>Sar</taxon>
        <taxon>Stramenopiles</taxon>
        <taxon>Ochrophyta</taxon>
        <taxon>Bacillariophyta</taxon>
        <taxon>Coscinodiscophyceae</taxon>
        <taxon>Thalassiosirophycidae</taxon>
        <taxon>Thalassiosirales</taxon>
        <taxon>Thalassiosiraceae</taxon>
        <taxon>Thalassiosira</taxon>
    </lineage>
</organism>